<comment type="caution">
    <text evidence="2">The sequence shown here is derived from an EMBL/GenBank/DDBJ whole genome shotgun (WGS) entry which is preliminary data.</text>
</comment>
<evidence type="ECO:0000313" key="2">
    <source>
        <dbReference type="EMBL" id="KAG7164391.1"/>
    </source>
</evidence>
<evidence type="ECO:0000256" key="1">
    <source>
        <dbReference type="ARBA" id="ARBA00004123"/>
    </source>
</evidence>
<dbReference type="Pfam" id="PF13551">
    <property type="entry name" value="HTH_29"/>
    <property type="match status" value="1"/>
</dbReference>
<keyword evidence="3" id="KW-1185">Reference proteome</keyword>
<dbReference type="EMBL" id="JAHLQT010025476">
    <property type="protein sequence ID" value="KAG7164391.1"/>
    <property type="molecule type" value="Genomic_DNA"/>
</dbReference>
<organism evidence="2 3">
    <name type="scientific">Homarus americanus</name>
    <name type="common">American lobster</name>
    <dbReference type="NCBI Taxonomy" id="6706"/>
    <lineage>
        <taxon>Eukaryota</taxon>
        <taxon>Metazoa</taxon>
        <taxon>Ecdysozoa</taxon>
        <taxon>Arthropoda</taxon>
        <taxon>Crustacea</taxon>
        <taxon>Multicrustacea</taxon>
        <taxon>Malacostraca</taxon>
        <taxon>Eumalacostraca</taxon>
        <taxon>Eucarida</taxon>
        <taxon>Decapoda</taxon>
        <taxon>Pleocyemata</taxon>
        <taxon>Astacidea</taxon>
        <taxon>Nephropoidea</taxon>
        <taxon>Nephropidae</taxon>
        <taxon>Homarus</taxon>
    </lineage>
</organism>
<protein>
    <submittedName>
        <fullName evidence="2">Putative winged helix-turn-helix domain containing protein 10</fullName>
    </submittedName>
</protein>
<comment type="subcellular location">
    <subcellularLocation>
        <location evidence="1">Nucleus</location>
    </subcellularLocation>
</comment>
<accession>A0A8J5MUS8</accession>
<dbReference type="SUPFAM" id="SSF46689">
    <property type="entry name" value="Homeodomain-like"/>
    <property type="match status" value="1"/>
</dbReference>
<proteinExistence type="predicted"/>
<dbReference type="InterPro" id="IPR009057">
    <property type="entry name" value="Homeodomain-like_sf"/>
</dbReference>
<dbReference type="Proteomes" id="UP000747542">
    <property type="component" value="Unassembled WGS sequence"/>
</dbReference>
<name>A0A8J5MUS8_HOMAM</name>
<dbReference type="GO" id="GO:0005634">
    <property type="term" value="C:nucleus"/>
    <property type="evidence" value="ECO:0007669"/>
    <property type="project" value="UniProtKB-SubCell"/>
</dbReference>
<dbReference type="Gene3D" id="1.10.10.10">
    <property type="entry name" value="Winged helix-like DNA-binding domain superfamily/Winged helix DNA-binding domain"/>
    <property type="match status" value="1"/>
</dbReference>
<gene>
    <name evidence="2" type="ORF">Hamer_G003581</name>
</gene>
<evidence type="ECO:0000313" key="3">
    <source>
        <dbReference type="Proteomes" id="UP000747542"/>
    </source>
</evidence>
<reference evidence="2" key="1">
    <citation type="journal article" date="2021" name="Sci. Adv.">
        <title>The American lobster genome reveals insights on longevity, neural, and immune adaptations.</title>
        <authorList>
            <person name="Polinski J.M."/>
            <person name="Zimin A.V."/>
            <person name="Clark K.F."/>
            <person name="Kohn A.B."/>
            <person name="Sadowski N."/>
            <person name="Timp W."/>
            <person name="Ptitsyn A."/>
            <person name="Khanna P."/>
            <person name="Romanova D.Y."/>
            <person name="Williams P."/>
            <person name="Greenwood S.J."/>
            <person name="Moroz L.L."/>
            <person name="Walt D.R."/>
            <person name="Bodnar A.G."/>
        </authorList>
    </citation>
    <scope>NUCLEOTIDE SEQUENCE</scope>
    <source>
        <strain evidence="2">GMGI-L3</strain>
    </source>
</reference>
<dbReference type="AlphaFoldDB" id="A0A8J5MUS8"/>
<sequence length="131" mass="15300">MVMEIQPQGHMRLPQMRTNWPELITHRTRIVAIHKAGKGIREISHLLGISRDTVRLWVRRHQEDGHMLTRPQTGGTRVTTLEEDQQIRRKAERAPLSTAVYIRRVTGVHCHPITTRRQIWETGRQCFIPAC</sequence>
<dbReference type="InterPro" id="IPR036388">
    <property type="entry name" value="WH-like_DNA-bd_sf"/>
</dbReference>